<protein>
    <submittedName>
        <fullName evidence="2">I78 family peptidase inhibitor</fullName>
    </submittedName>
</protein>
<dbReference type="Pfam" id="PF11720">
    <property type="entry name" value="Inhibitor_I78"/>
    <property type="match status" value="1"/>
</dbReference>
<dbReference type="AlphaFoldDB" id="A0AAJ1X721"/>
<sequence length="101" mass="10323">MIRSPFALILAAPLALAACDTTNAPANAPRSAGKTVSNTDGVCAASSLAGFVGQPVNDVDLAGNDPLRIIAPGMAVTMDYSPERLNVETDANGVIVRFYCG</sequence>
<dbReference type="PROSITE" id="PS51257">
    <property type="entry name" value="PROKAR_LIPOPROTEIN"/>
    <property type="match status" value="1"/>
</dbReference>
<proteinExistence type="predicted"/>
<organism evidence="2 3">
    <name type="scientific">Rhodalgimonas zhirmunskyi</name>
    <dbReference type="NCBI Taxonomy" id="2964767"/>
    <lineage>
        <taxon>Bacteria</taxon>
        <taxon>Pseudomonadati</taxon>
        <taxon>Pseudomonadota</taxon>
        <taxon>Alphaproteobacteria</taxon>
        <taxon>Rhodobacterales</taxon>
        <taxon>Roseobacteraceae</taxon>
        <taxon>Rhodalgimonas</taxon>
    </lineage>
</organism>
<name>A0AAJ1X721_9RHOB</name>
<dbReference type="Proteomes" id="UP001227162">
    <property type="component" value="Unassembled WGS sequence"/>
</dbReference>
<keyword evidence="3" id="KW-1185">Reference proteome</keyword>
<evidence type="ECO:0000313" key="3">
    <source>
        <dbReference type="Proteomes" id="UP001227162"/>
    </source>
</evidence>
<feature type="chain" id="PRO_5042566389" evidence="1">
    <location>
        <begin position="18"/>
        <end position="101"/>
    </location>
</feature>
<dbReference type="Gene3D" id="3.30.10.10">
    <property type="entry name" value="Trypsin Inhibitor V, subunit A"/>
    <property type="match status" value="1"/>
</dbReference>
<dbReference type="InterPro" id="IPR021719">
    <property type="entry name" value="Prot_inh_I78"/>
</dbReference>
<accession>A0AAJ1X721</accession>
<reference evidence="2" key="2">
    <citation type="submission" date="2023-04" db="EMBL/GenBank/DDBJ databases">
        <title>'Rhodoalgimonas zhirmunskyi' gen. nov., isolated from a red alga.</title>
        <authorList>
            <person name="Nedashkovskaya O.I."/>
            <person name="Otstavnykh N.Y."/>
            <person name="Bystritskaya E.P."/>
            <person name="Balabanova L.A."/>
            <person name="Isaeva M.P."/>
        </authorList>
    </citation>
    <scope>NUCLEOTIDE SEQUENCE</scope>
    <source>
        <strain evidence="2">10Alg 79</strain>
    </source>
</reference>
<reference evidence="2" key="1">
    <citation type="submission" date="2022-07" db="EMBL/GenBank/DDBJ databases">
        <authorList>
            <person name="Otstavnykh N."/>
            <person name="Isaeva M."/>
            <person name="Bystritskaya E."/>
        </authorList>
    </citation>
    <scope>NUCLEOTIDE SEQUENCE</scope>
    <source>
        <strain evidence="2">10Alg 79</strain>
    </source>
</reference>
<feature type="signal peptide" evidence="1">
    <location>
        <begin position="1"/>
        <end position="17"/>
    </location>
</feature>
<comment type="caution">
    <text evidence="2">The sequence shown here is derived from an EMBL/GenBank/DDBJ whole genome shotgun (WGS) entry which is preliminary data.</text>
</comment>
<keyword evidence="1" id="KW-0732">Signal</keyword>
<dbReference type="RefSeq" id="WP_317627417.1">
    <property type="nucleotide sequence ID" value="NZ_JANFFA010000006.1"/>
</dbReference>
<gene>
    <name evidence="2" type="ORF">NOI20_16870</name>
</gene>
<evidence type="ECO:0000256" key="1">
    <source>
        <dbReference type="SAM" id="SignalP"/>
    </source>
</evidence>
<evidence type="ECO:0000313" key="2">
    <source>
        <dbReference type="EMBL" id="MDQ2095794.1"/>
    </source>
</evidence>
<dbReference type="EMBL" id="JANFFA010000006">
    <property type="protein sequence ID" value="MDQ2095794.1"/>
    <property type="molecule type" value="Genomic_DNA"/>
</dbReference>